<dbReference type="InterPro" id="IPR052736">
    <property type="entry name" value="Stf3_sulfotransferase"/>
</dbReference>
<reference evidence="2" key="1">
    <citation type="journal article" date="2019" name="Int. J. Syst. Evol. Microbiol.">
        <title>The Global Catalogue of Microorganisms (GCM) 10K type strain sequencing project: providing services to taxonomists for standard genome sequencing and annotation.</title>
        <authorList>
            <consortium name="The Broad Institute Genomics Platform"/>
            <consortium name="The Broad Institute Genome Sequencing Center for Infectious Disease"/>
            <person name="Wu L."/>
            <person name="Ma J."/>
        </authorList>
    </citation>
    <scope>NUCLEOTIDE SEQUENCE [LARGE SCALE GENOMIC DNA]</scope>
    <source>
        <strain evidence="2">KCTC 42984</strain>
    </source>
</reference>
<gene>
    <name evidence="1" type="ORF">ACFOD9_10165</name>
</gene>
<dbReference type="GO" id="GO:0016740">
    <property type="term" value="F:transferase activity"/>
    <property type="evidence" value="ECO:0007669"/>
    <property type="project" value="UniProtKB-KW"/>
</dbReference>
<proteinExistence type="predicted"/>
<dbReference type="PANTHER" id="PTHR36451:SF1">
    <property type="entry name" value="OMEGA-HYDROXY-BETA-DIHYDROMENAQUINONE-9 SULFOTRANSFERASE STF3"/>
    <property type="match status" value="1"/>
</dbReference>
<comment type="caution">
    <text evidence="1">The sequence shown here is derived from an EMBL/GenBank/DDBJ whole genome shotgun (WGS) entry which is preliminary data.</text>
</comment>
<dbReference type="RefSeq" id="WP_379510001.1">
    <property type="nucleotide sequence ID" value="NZ_JBHRTQ010000008.1"/>
</dbReference>
<name>A0ABV7IPM3_9SPHN</name>
<dbReference type="EC" id="2.8.2.-" evidence="1"/>
<dbReference type="Gene3D" id="3.40.50.300">
    <property type="entry name" value="P-loop containing nucleotide triphosphate hydrolases"/>
    <property type="match status" value="1"/>
</dbReference>
<protein>
    <submittedName>
        <fullName evidence="1">Sulfotransferase family protein</fullName>
        <ecNumber evidence="1">2.8.2.-</ecNumber>
    </submittedName>
</protein>
<sequence>MPEAHTTPPLERDLLVAEAQRRAGLDDLGDTWFFEPLDKLLEVEKRESQLHEAGTKAEAERIVGYLVNRLGRVDLLKKHPEILDEQVNVGCAIISLGRTGSTKTHRMLAASPNHAFLKWWEGMFPYPFPGEEIGHPVQRRALAQSIHDRIPKRPEVRVTEMDDADEEAYLIDQSFVGTMIECFLWVPGFIEWQNTYDQIKGYEELKVTLQILQWQDPSRRGKRWILKSPTHMSAPRALLQAFPDSLMVQTHRHPLRTVPSHCSMITPLIRSKTDAISVEEIGRFTSKRWADMAADLIDLRDEIGDDRFIDIPYDTTTQDPLRACRDVYDRMGARWTPEDEAAIQNWLDNNKREKWSPHIYDYEKHGLSEEIIEQDYARYIARHCS</sequence>
<evidence type="ECO:0000313" key="1">
    <source>
        <dbReference type="EMBL" id="MFC3174616.1"/>
    </source>
</evidence>
<keyword evidence="1" id="KW-0808">Transferase</keyword>
<dbReference type="SUPFAM" id="SSF52540">
    <property type="entry name" value="P-loop containing nucleoside triphosphate hydrolases"/>
    <property type="match status" value="1"/>
</dbReference>
<organism evidence="1 2">
    <name type="scientific">Novosphingobium bradum</name>
    <dbReference type="NCBI Taxonomy" id="1737444"/>
    <lineage>
        <taxon>Bacteria</taxon>
        <taxon>Pseudomonadati</taxon>
        <taxon>Pseudomonadota</taxon>
        <taxon>Alphaproteobacteria</taxon>
        <taxon>Sphingomonadales</taxon>
        <taxon>Sphingomonadaceae</taxon>
        <taxon>Novosphingobium</taxon>
    </lineage>
</organism>
<dbReference type="Proteomes" id="UP001595604">
    <property type="component" value="Unassembled WGS sequence"/>
</dbReference>
<dbReference type="InterPro" id="IPR027417">
    <property type="entry name" value="P-loop_NTPase"/>
</dbReference>
<dbReference type="EMBL" id="JBHRTQ010000008">
    <property type="protein sequence ID" value="MFC3174616.1"/>
    <property type="molecule type" value="Genomic_DNA"/>
</dbReference>
<evidence type="ECO:0000313" key="2">
    <source>
        <dbReference type="Proteomes" id="UP001595604"/>
    </source>
</evidence>
<accession>A0ABV7IPM3</accession>
<dbReference type="PANTHER" id="PTHR36451">
    <property type="entry name" value="PAPS-DEPENDENT SULFOTRANSFERASE STF3"/>
    <property type="match status" value="1"/>
</dbReference>
<dbReference type="Pfam" id="PF13469">
    <property type="entry name" value="Sulfotransfer_3"/>
    <property type="match status" value="1"/>
</dbReference>
<keyword evidence="2" id="KW-1185">Reference proteome</keyword>